<sequence>MTVGIKNFIRGILSPTSYPVRVYGINQFRLSRRLVFSKKVQHLGKWYITTGNRWLCRTRMPYSEFKREFAKQYGLTDDEFEKLEFTVDYLSFCE</sequence>
<dbReference type="EMBL" id="FZRA01000001">
    <property type="protein sequence ID" value="SNU06164.1"/>
    <property type="molecule type" value="Genomic_DNA"/>
</dbReference>
<dbReference type="Pfam" id="PF13024">
    <property type="entry name" value="DUF3884"/>
    <property type="match status" value="1"/>
</dbReference>
<reference evidence="2 4" key="2">
    <citation type="submission" date="2017-07" db="EMBL/GenBank/DDBJ databases">
        <authorList>
            <person name="Sun Z.S."/>
            <person name="Albrecht U."/>
            <person name="Echele G."/>
            <person name="Lee C.C."/>
        </authorList>
    </citation>
    <scope>NUCLEOTIDE SEQUENCE [LARGE SCALE GENOMIC DNA]</scope>
    <source>
        <strain evidence="2 4">AR3</strain>
    </source>
</reference>
<organism evidence="1 3">
    <name type="scientific">Streptococcus equinus</name>
    <name type="common">Streptococcus bovis</name>
    <dbReference type="NCBI Taxonomy" id="1335"/>
    <lineage>
        <taxon>Bacteria</taxon>
        <taxon>Bacillati</taxon>
        <taxon>Bacillota</taxon>
        <taxon>Bacilli</taxon>
        <taxon>Lactobacillales</taxon>
        <taxon>Streptococcaceae</taxon>
        <taxon>Streptococcus</taxon>
    </lineage>
</organism>
<dbReference type="EMBL" id="FNGX01000007">
    <property type="protein sequence ID" value="SDL88485.1"/>
    <property type="molecule type" value="Genomic_DNA"/>
</dbReference>
<name>A0A1G9NR58_STREI</name>
<evidence type="ECO:0000313" key="3">
    <source>
        <dbReference type="Proteomes" id="UP000183162"/>
    </source>
</evidence>
<dbReference type="InterPro" id="IPR024979">
    <property type="entry name" value="DUF3884"/>
</dbReference>
<evidence type="ECO:0000313" key="2">
    <source>
        <dbReference type="EMBL" id="SNU06164.1"/>
    </source>
</evidence>
<reference evidence="1 3" key="1">
    <citation type="submission" date="2016-10" db="EMBL/GenBank/DDBJ databases">
        <authorList>
            <person name="de Groot N.N."/>
        </authorList>
    </citation>
    <scope>NUCLEOTIDE SEQUENCE [LARGE SCALE GENOMIC DNA]</scope>
    <source>
        <strain evidence="1 3">Sb09</strain>
    </source>
</reference>
<dbReference type="RefSeq" id="WP_074862991.1">
    <property type="nucleotide sequence ID" value="NZ_FOOP01000002.1"/>
</dbReference>
<dbReference type="AlphaFoldDB" id="A0A1G9NR58"/>
<protein>
    <recommendedName>
        <fullName evidence="5">DUF3884 family protein</fullName>
    </recommendedName>
</protein>
<evidence type="ECO:0000313" key="1">
    <source>
        <dbReference type="EMBL" id="SDL88485.1"/>
    </source>
</evidence>
<dbReference type="Proteomes" id="UP000183162">
    <property type="component" value="Unassembled WGS sequence"/>
</dbReference>
<dbReference type="Proteomes" id="UP000214649">
    <property type="component" value="Unassembled WGS sequence"/>
</dbReference>
<accession>A0A1G9NR58</accession>
<proteinExistence type="predicted"/>
<evidence type="ECO:0000313" key="4">
    <source>
        <dbReference type="Proteomes" id="UP000214649"/>
    </source>
</evidence>
<evidence type="ECO:0008006" key="5">
    <source>
        <dbReference type="Google" id="ProtNLM"/>
    </source>
</evidence>
<gene>
    <name evidence="1" type="ORF">SAMN05216400_1858</name>
    <name evidence="2" type="ORF">SAMN05216470_0202</name>
</gene>